<protein>
    <submittedName>
        <fullName evidence="1">Uncharacterized protein</fullName>
    </submittedName>
</protein>
<organism evidence="1 2">
    <name type="scientific">Ralstonia pickettii</name>
    <name type="common">Burkholderia pickettii</name>
    <dbReference type="NCBI Taxonomy" id="329"/>
    <lineage>
        <taxon>Bacteria</taxon>
        <taxon>Pseudomonadati</taxon>
        <taxon>Pseudomonadota</taxon>
        <taxon>Betaproteobacteria</taxon>
        <taxon>Burkholderiales</taxon>
        <taxon>Burkholderiaceae</taxon>
        <taxon>Ralstonia</taxon>
    </lineage>
</organism>
<dbReference type="RefSeq" id="WP_182553397.1">
    <property type="nucleotide sequence ID" value="NZ_QGAQ01000015.1"/>
</dbReference>
<comment type="caution">
    <text evidence="1">The sequence shown here is derived from an EMBL/GenBank/DDBJ whole genome shotgun (WGS) entry which is preliminary data.</text>
</comment>
<dbReference type="EMBL" id="QGBI01000015">
    <property type="protein sequence ID" value="MBX3891449.1"/>
    <property type="molecule type" value="Genomic_DNA"/>
</dbReference>
<dbReference type="AlphaFoldDB" id="A0AAW4Q919"/>
<name>A0AAW4Q919_RALPI</name>
<proteinExistence type="predicted"/>
<gene>
    <name evidence="1" type="ORF">DEE74_16425</name>
</gene>
<accession>A0AAW4Q919</accession>
<evidence type="ECO:0000313" key="2">
    <source>
        <dbReference type="Proteomes" id="UP001199322"/>
    </source>
</evidence>
<evidence type="ECO:0000313" key="1">
    <source>
        <dbReference type="EMBL" id="MBX3891449.1"/>
    </source>
</evidence>
<dbReference type="Proteomes" id="UP001199322">
    <property type="component" value="Unassembled WGS sequence"/>
</dbReference>
<reference evidence="1" key="1">
    <citation type="submission" date="2018-06" db="EMBL/GenBank/DDBJ databases">
        <authorList>
            <person name="O'Rourke A."/>
        </authorList>
    </citation>
    <scope>NUCLEOTIDE SEQUENCE</scope>
    <source>
        <strain evidence="1">132550021-3</strain>
    </source>
</reference>
<sequence length="117" mass="13023">MLMKIWDRLAGRKSLPKGYVVVGQDGIAASDIDSDVPLMPTRWSRLSFALTVMQTQKMTAAEIEAHLQVFSAPAVKEQQALMSFALLERNHRLAMERLIAKNSGPGQQESAMPRRTV</sequence>